<feature type="compositionally biased region" description="Basic and acidic residues" evidence="1">
    <location>
        <begin position="47"/>
        <end position="61"/>
    </location>
</feature>
<reference evidence="2" key="1">
    <citation type="submission" date="2021-01" db="UniProtKB">
        <authorList>
            <consortium name="EnsemblMetazoa"/>
        </authorList>
    </citation>
    <scope>IDENTIFICATION</scope>
</reference>
<keyword evidence="3" id="KW-1185">Reference proteome</keyword>
<protein>
    <submittedName>
        <fullName evidence="2">Uncharacterized protein</fullName>
    </submittedName>
</protein>
<proteinExistence type="predicted"/>
<feature type="region of interest" description="Disordered" evidence="1">
    <location>
        <begin position="1"/>
        <end position="61"/>
    </location>
</feature>
<dbReference type="AlphaFoldDB" id="A0A7M5WW68"/>
<evidence type="ECO:0000313" key="2">
    <source>
        <dbReference type="EnsemblMetazoa" id="CLYHEMP014118.2"/>
    </source>
</evidence>
<accession>A0A7M5WW68</accession>
<evidence type="ECO:0000313" key="3">
    <source>
        <dbReference type="Proteomes" id="UP000594262"/>
    </source>
</evidence>
<organism evidence="2 3">
    <name type="scientific">Clytia hemisphaerica</name>
    <dbReference type="NCBI Taxonomy" id="252671"/>
    <lineage>
        <taxon>Eukaryota</taxon>
        <taxon>Metazoa</taxon>
        <taxon>Cnidaria</taxon>
        <taxon>Hydrozoa</taxon>
        <taxon>Hydroidolina</taxon>
        <taxon>Leptothecata</taxon>
        <taxon>Obeliida</taxon>
        <taxon>Clytiidae</taxon>
        <taxon>Clytia</taxon>
    </lineage>
</organism>
<dbReference type="OrthoDB" id="10679097at2759"/>
<evidence type="ECO:0000256" key="1">
    <source>
        <dbReference type="SAM" id="MobiDB-lite"/>
    </source>
</evidence>
<feature type="compositionally biased region" description="Basic residues" evidence="1">
    <location>
        <begin position="35"/>
        <end position="46"/>
    </location>
</feature>
<dbReference type="EnsemblMetazoa" id="CLYHEMT014118.2">
    <property type="protein sequence ID" value="CLYHEMP014118.2"/>
    <property type="gene ID" value="CLYHEMG014118"/>
</dbReference>
<sequence>GNGNKRSKKEEDNSDDGDADNKDSVDNDADVTWRRQAKKAARAHRRYGLEDEEHHHNATFEHSLTEKLLDAVLSDKIGHKDEHGHEVNLADPRQCFQVSKKSLDS</sequence>
<dbReference type="Proteomes" id="UP000594262">
    <property type="component" value="Unplaced"/>
</dbReference>
<name>A0A7M5WW68_9CNID</name>